<feature type="region of interest" description="Disordered" evidence="1">
    <location>
        <begin position="112"/>
        <end position="159"/>
    </location>
</feature>
<protein>
    <submittedName>
        <fullName evidence="2">Uncharacterized protein</fullName>
    </submittedName>
</protein>
<accession>A0A9P4I6N9</accession>
<dbReference type="Proteomes" id="UP000799772">
    <property type="component" value="Unassembled WGS sequence"/>
</dbReference>
<organism evidence="2 3">
    <name type="scientific">Rhizodiscina lignyota</name>
    <dbReference type="NCBI Taxonomy" id="1504668"/>
    <lineage>
        <taxon>Eukaryota</taxon>
        <taxon>Fungi</taxon>
        <taxon>Dikarya</taxon>
        <taxon>Ascomycota</taxon>
        <taxon>Pezizomycotina</taxon>
        <taxon>Dothideomycetes</taxon>
        <taxon>Pleosporomycetidae</taxon>
        <taxon>Aulographales</taxon>
        <taxon>Rhizodiscinaceae</taxon>
        <taxon>Rhizodiscina</taxon>
    </lineage>
</organism>
<feature type="region of interest" description="Disordered" evidence="1">
    <location>
        <begin position="174"/>
        <end position="199"/>
    </location>
</feature>
<keyword evidence="3" id="KW-1185">Reference proteome</keyword>
<comment type="caution">
    <text evidence="2">The sequence shown here is derived from an EMBL/GenBank/DDBJ whole genome shotgun (WGS) entry which is preliminary data.</text>
</comment>
<evidence type="ECO:0000313" key="2">
    <source>
        <dbReference type="EMBL" id="KAF2096141.1"/>
    </source>
</evidence>
<proteinExistence type="predicted"/>
<evidence type="ECO:0000256" key="1">
    <source>
        <dbReference type="SAM" id="MobiDB-lite"/>
    </source>
</evidence>
<evidence type="ECO:0000313" key="3">
    <source>
        <dbReference type="Proteomes" id="UP000799772"/>
    </source>
</evidence>
<dbReference type="AlphaFoldDB" id="A0A9P4I6N9"/>
<gene>
    <name evidence="2" type="ORF">NA57DRAFT_59199</name>
</gene>
<name>A0A9P4I6N9_9PEZI</name>
<dbReference type="EMBL" id="ML978130">
    <property type="protein sequence ID" value="KAF2096141.1"/>
    <property type="molecule type" value="Genomic_DNA"/>
</dbReference>
<sequence length="316" mass="35094">MRKLMRINRREELWQGRVREGFAVGLEHATVRKGFKWASIKRQLAPLSPSDQLASGQATAPPAFRCCMLLQAAANVVDVACNGARYLLPMRLSAEQNRCVFSASVPASSVEGVEGVGDLSQKQRKRAESNGREPSGTGGVASSMSGSKEPWQGGLSPWRRSGKAMQVRQRHCIEPSGSRAPRIPVSDRERSHRTSTRRTSRWITEERHGARMENFKRPLQTRLQTFLKTRALLRQREEAIVITAAKSPRANSGGLRGGSGTSALCRVLKPGARELREGNRVAKHHEHHPRQISLCKHDRGDFLMTEEGDGADEQHN</sequence>
<reference evidence="2" key="1">
    <citation type="journal article" date="2020" name="Stud. Mycol.">
        <title>101 Dothideomycetes genomes: a test case for predicting lifestyles and emergence of pathogens.</title>
        <authorList>
            <person name="Haridas S."/>
            <person name="Albert R."/>
            <person name="Binder M."/>
            <person name="Bloem J."/>
            <person name="Labutti K."/>
            <person name="Salamov A."/>
            <person name="Andreopoulos B."/>
            <person name="Baker S."/>
            <person name="Barry K."/>
            <person name="Bills G."/>
            <person name="Bluhm B."/>
            <person name="Cannon C."/>
            <person name="Castanera R."/>
            <person name="Culley D."/>
            <person name="Daum C."/>
            <person name="Ezra D."/>
            <person name="Gonzalez J."/>
            <person name="Henrissat B."/>
            <person name="Kuo A."/>
            <person name="Liang C."/>
            <person name="Lipzen A."/>
            <person name="Lutzoni F."/>
            <person name="Magnuson J."/>
            <person name="Mondo S."/>
            <person name="Nolan M."/>
            <person name="Ohm R."/>
            <person name="Pangilinan J."/>
            <person name="Park H.-J."/>
            <person name="Ramirez L."/>
            <person name="Alfaro M."/>
            <person name="Sun H."/>
            <person name="Tritt A."/>
            <person name="Yoshinaga Y."/>
            <person name="Zwiers L.-H."/>
            <person name="Turgeon B."/>
            <person name="Goodwin S."/>
            <person name="Spatafora J."/>
            <person name="Crous P."/>
            <person name="Grigoriev I."/>
        </authorList>
    </citation>
    <scope>NUCLEOTIDE SEQUENCE</scope>
    <source>
        <strain evidence="2">CBS 133067</strain>
    </source>
</reference>